<evidence type="ECO:0000256" key="1">
    <source>
        <dbReference type="ARBA" id="ARBA00010609"/>
    </source>
</evidence>
<accession>A0A6A6LRQ6</accession>
<dbReference type="GO" id="GO:0005507">
    <property type="term" value="F:copper ion binding"/>
    <property type="evidence" value="ECO:0007669"/>
    <property type="project" value="InterPro"/>
</dbReference>
<keyword evidence="4" id="KW-1185">Reference proteome</keyword>
<evidence type="ECO:0000259" key="2">
    <source>
        <dbReference type="Pfam" id="PF07731"/>
    </source>
</evidence>
<sequence>MLRFNTSVELVLQDASILGAESHPLHLHGYNFFVVGQCFGNYDPNKDPAKFNLVDPIERKTVGVPAGGDMVYALSPGCAHQLGLRMAWVVLDGPQPNQKLQPLPSDFPSC</sequence>
<organism evidence="3 4">
    <name type="scientific">Hevea brasiliensis</name>
    <name type="common">Para rubber tree</name>
    <name type="synonym">Siphonia brasiliensis</name>
    <dbReference type="NCBI Taxonomy" id="3981"/>
    <lineage>
        <taxon>Eukaryota</taxon>
        <taxon>Viridiplantae</taxon>
        <taxon>Streptophyta</taxon>
        <taxon>Embryophyta</taxon>
        <taxon>Tracheophyta</taxon>
        <taxon>Spermatophyta</taxon>
        <taxon>Magnoliopsida</taxon>
        <taxon>eudicotyledons</taxon>
        <taxon>Gunneridae</taxon>
        <taxon>Pentapetalae</taxon>
        <taxon>rosids</taxon>
        <taxon>fabids</taxon>
        <taxon>Malpighiales</taxon>
        <taxon>Euphorbiaceae</taxon>
        <taxon>Crotonoideae</taxon>
        <taxon>Micrandreae</taxon>
        <taxon>Hevea</taxon>
    </lineage>
</organism>
<comment type="caution">
    <text evidence="3">The sequence shown here is derived from an EMBL/GenBank/DDBJ whole genome shotgun (WGS) entry which is preliminary data.</text>
</comment>
<dbReference type="PANTHER" id="PTHR11709">
    <property type="entry name" value="MULTI-COPPER OXIDASE"/>
    <property type="match status" value="1"/>
</dbReference>
<dbReference type="EMBL" id="JAAGAX010000009">
    <property type="protein sequence ID" value="KAF2303187.1"/>
    <property type="molecule type" value="Genomic_DNA"/>
</dbReference>
<comment type="similarity">
    <text evidence="1">Belongs to the multicopper oxidase family.</text>
</comment>
<dbReference type="InterPro" id="IPR008972">
    <property type="entry name" value="Cupredoxin"/>
</dbReference>
<dbReference type="PANTHER" id="PTHR11709:SF493">
    <property type="entry name" value="LACCASE"/>
    <property type="match status" value="1"/>
</dbReference>
<reference evidence="3 4" key="1">
    <citation type="journal article" date="2020" name="Mol. Plant">
        <title>The Chromosome-Based Rubber Tree Genome Provides New Insights into Spurge Genome Evolution and Rubber Biosynthesis.</title>
        <authorList>
            <person name="Liu J."/>
            <person name="Shi C."/>
            <person name="Shi C.C."/>
            <person name="Li W."/>
            <person name="Zhang Q.J."/>
            <person name="Zhang Y."/>
            <person name="Li K."/>
            <person name="Lu H.F."/>
            <person name="Shi C."/>
            <person name="Zhu S.T."/>
            <person name="Xiao Z.Y."/>
            <person name="Nan H."/>
            <person name="Yue Y."/>
            <person name="Zhu X.G."/>
            <person name="Wu Y."/>
            <person name="Hong X.N."/>
            <person name="Fan G.Y."/>
            <person name="Tong Y."/>
            <person name="Zhang D."/>
            <person name="Mao C.L."/>
            <person name="Liu Y.L."/>
            <person name="Hao S.J."/>
            <person name="Liu W.Q."/>
            <person name="Lv M.Q."/>
            <person name="Zhang H.B."/>
            <person name="Liu Y."/>
            <person name="Hu-Tang G.R."/>
            <person name="Wang J.P."/>
            <person name="Wang J.H."/>
            <person name="Sun Y.H."/>
            <person name="Ni S.B."/>
            <person name="Chen W.B."/>
            <person name="Zhang X.C."/>
            <person name="Jiao Y.N."/>
            <person name="Eichler E.E."/>
            <person name="Li G.H."/>
            <person name="Liu X."/>
            <person name="Gao L.Z."/>
        </authorList>
    </citation>
    <scope>NUCLEOTIDE SEQUENCE [LARGE SCALE GENOMIC DNA]</scope>
    <source>
        <strain evidence="4">cv. GT1</strain>
        <tissue evidence="3">Leaf</tissue>
    </source>
</reference>
<dbReference type="Proteomes" id="UP000467840">
    <property type="component" value="Chromosome 16"/>
</dbReference>
<dbReference type="AlphaFoldDB" id="A0A6A6LRQ6"/>
<name>A0A6A6LRQ6_HEVBR</name>
<dbReference type="InterPro" id="IPR045087">
    <property type="entry name" value="Cu-oxidase_fam"/>
</dbReference>
<proteinExistence type="inferred from homology"/>
<gene>
    <name evidence="3" type="ORF">GH714_014423</name>
</gene>
<dbReference type="GO" id="GO:0016491">
    <property type="term" value="F:oxidoreductase activity"/>
    <property type="evidence" value="ECO:0007669"/>
    <property type="project" value="InterPro"/>
</dbReference>
<dbReference type="SUPFAM" id="SSF49503">
    <property type="entry name" value="Cupredoxins"/>
    <property type="match status" value="1"/>
</dbReference>
<evidence type="ECO:0000313" key="3">
    <source>
        <dbReference type="EMBL" id="KAF2303187.1"/>
    </source>
</evidence>
<evidence type="ECO:0000313" key="4">
    <source>
        <dbReference type="Proteomes" id="UP000467840"/>
    </source>
</evidence>
<feature type="domain" description="Plastocyanin-like" evidence="2">
    <location>
        <begin position="2"/>
        <end position="75"/>
    </location>
</feature>
<dbReference type="Pfam" id="PF07731">
    <property type="entry name" value="Cu-oxidase_2"/>
    <property type="match status" value="1"/>
</dbReference>
<dbReference type="Gene3D" id="2.60.40.420">
    <property type="entry name" value="Cupredoxins - blue copper proteins"/>
    <property type="match status" value="1"/>
</dbReference>
<protein>
    <recommendedName>
        <fullName evidence="2">Plastocyanin-like domain-containing protein</fullName>
    </recommendedName>
</protein>
<dbReference type="InterPro" id="IPR011706">
    <property type="entry name" value="Cu-oxidase_C"/>
</dbReference>